<feature type="domain" description="Prenylcysteine lyase" evidence="9">
    <location>
        <begin position="132"/>
        <end position="482"/>
    </location>
</feature>
<dbReference type="VEuPathDB" id="FungiDB:H257_10522"/>
<proteinExistence type="inferred from homology"/>
<feature type="chain" id="PRO_5018757942" description="Prenylcysteine lyase domain-containing protein" evidence="8">
    <location>
        <begin position="25"/>
        <end position="500"/>
    </location>
</feature>
<keyword evidence="4 8" id="KW-0732">Signal</keyword>
<dbReference type="Proteomes" id="UP000285712">
    <property type="component" value="Unassembled WGS sequence"/>
</dbReference>
<evidence type="ECO:0000313" key="11">
    <source>
        <dbReference type="Proteomes" id="UP000285712"/>
    </source>
</evidence>
<dbReference type="Pfam" id="PF13450">
    <property type="entry name" value="NAD_binding_8"/>
    <property type="match status" value="1"/>
</dbReference>
<dbReference type="PANTHER" id="PTHR15944:SF0">
    <property type="entry name" value="PRENYLCYSTEINE LYASE DOMAIN-CONTAINING PROTEIN"/>
    <property type="match status" value="1"/>
</dbReference>
<dbReference type="Gene3D" id="3.50.50.60">
    <property type="entry name" value="FAD/NAD(P)-binding domain"/>
    <property type="match status" value="1"/>
</dbReference>
<keyword evidence="5" id="KW-0274">FAD</keyword>
<accession>A0A3R6X3C2</accession>
<comment type="similarity">
    <text evidence="2">Belongs to the prenylcysteine oxidase family.</text>
</comment>
<dbReference type="InterPro" id="IPR010795">
    <property type="entry name" value="Prenylcys_lyase"/>
</dbReference>
<dbReference type="GO" id="GO:0030327">
    <property type="term" value="P:prenylated protein catabolic process"/>
    <property type="evidence" value="ECO:0007669"/>
    <property type="project" value="TreeGrafter"/>
</dbReference>
<comment type="cofactor">
    <cofactor evidence="1">
        <name>FAD</name>
        <dbReference type="ChEBI" id="CHEBI:57692"/>
    </cofactor>
</comment>
<comment type="caution">
    <text evidence="10">The sequence shown here is derived from an EMBL/GenBank/DDBJ whole genome shotgun (WGS) entry which is preliminary data.</text>
</comment>
<dbReference type="SUPFAM" id="SSF51905">
    <property type="entry name" value="FAD/NAD(P)-binding domain"/>
    <property type="match status" value="1"/>
</dbReference>
<dbReference type="InterPro" id="IPR017046">
    <property type="entry name" value="Prenylcysteine_Oxase1"/>
</dbReference>
<name>A0A3R6X3C2_APHAT</name>
<evidence type="ECO:0000256" key="2">
    <source>
        <dbReference type="ARBA" id="ARBA00009967"/>
    </source>
</evidence>
<dbReference type="GO" id="GO:0001735">
    <property type="term" value="F:prenylcysteine oxidase activity"/>
    <property type="evidence" value="ECO:0007669"/>
    <property type="project" value="InterPro"/>
</dbReference>
<evidence type="ECO:0000256" key="3">
    <source>
        <dbReference type="ARBA" id="ARBA00022630"/>
    </source>
</evidence>
<evidence type="ECO:0000256" key="8">
    <source>
        <dbReference type="SAM" id="SignalP"/>
    </source>
</evidence>
<evidence type="ECO:0000256" key="6">
    <source>
        <dbReference type="ARBA" id="ARBA00023002"/>
    </source>
</evidence>
<keyword evidence="3" id="KW-0285">Flavoprotein</keyword>
<feature type="signal peptide" evidence="8">
    <location>
        <begin position="1"/>
        <end position="24"/>
    </location>
</feature>
<dbReference type="AlphaFoldDB" id="A0A3R6X3C2"/>
<evidence type="ECO:0000256" key="4">
    <source>
        <dbReference type="ARBA" id="ARBA00022729"/>
    </source>
</evidence>
<dbReference type="GO" id="GO:0030328">
    <property type="term" value="P:prenylcysteine catabolic process"/>
    <property type="evidence" value="ECO:0007669"/>
    <property type="project" value="InterPro"/>
</dbReference>
<dbReference type="PANTHER" id="PTHR15944">
    <property type="entry name" value="FARNESYLCYSTEINE LYASE"/>
    <property type="match status" value="1"/>
</dbReference>
<evidence type="ECO:0000256" key="1">
    <source>
        <dbReference type="ARBA" id="ARBA00001974"/>
    </source>
</evidence>
<evidence type="ECO:0000256" key="5">
    <source>
        <dbReference type="ARBA" id="ARBA00022827"/>
    </source>
</evidence>
<protein>
    <recommendedName>
        <fullName evidence="9">Prenylcysteine lyase domain-containing protein</fullName>
    </recommendedName>
</protein>
<dbReference type="EMBL" id="QUTG01003837">
    <property type="protein sequence ID" value="RHY90129.1"/>
    <property type="molecule type" value="Genomic_DNA"/>
</dbReference>
<evidence type="ECO:0000313" key="10">
    <source>
        <dbReference type="EMBL" id="RHY90129.1"/>
    </source>
</evidence>
<evidence type="ECO:0000259" key="9">
    <source>
        <dbReference type="Pfam" id="PF07156"/>
    </source>
</evidence>
<gene>
    <name evidence="10" type="ORF">DYB35_004451</name>
</gene>
<keyword evidence="7" id="KW-0325">Glycoprotein</keyword>
<dbReference type="Pfam" id="PF07156">
    <property type="entry name" value="Prenylcys_lyase"/>
    <property type="match status" value="1"/>
</dbReference>
<keyword evidence="6" id="KW-0560">Oxidoreductase</keyword>
<reference evidence="10 11" key="1">
    <citation type="submission" date="2018-08" db="EMBL/GenBank/DDBJ databases">
        <title>Aphanomyces genome sequencing and annotation.</title>
        <authorList>
            <person name="Minardi D."/>
            <person name="Oidtmann B."/>
            <person name="Van Der Giezen M."/>
            <person name="Studholme D.J."/>
        </authorList>
    </citation>
    <scope>NUCLEOTIDE SEQUENCE [LARGE SCALE GENOMIC DNA]</scope>
    <source>
        <strain evidence="10 11">Sv</strain>
    </source>
</reference>
<dbReference type="InterPro" id="IPR036188">
    <property type="entry name" value="FAD/NAD-bd_sf"/>
</dbReference>
<evidence type="ECO:0000256" key="7">
    <source>
        <dbReference type="ARBA" id="ARBA00023180"/>
    </source>
</evidence>
<sequence length="500" mass="53874">MGIFRRLLKSPLALVAAAVVGAAASVIEPQQRVCIVGAGVGGSATASFLRTLVPDASAVEIVVFEQHAILGGRIATFDYHGATIEAGGTVFLTGNEYIMQFTKALNLTLRIPGDTLSSPPQMGIFNGREIVFETSPISWWNTAKLMWRYGPTSLRAFRGVVNDLLTRFRRVYDLQAAGHAFADPADLLRAMGTFDIRICNPNVQVDLYHLTTVTLESKLAEAGVSPLLINELLAGITRVNYGQNTTMTALAGAVGLAGSGDDLRAVQGGNPLMIQGLLQLAQAVVHVNTKVNAIHTTPLQVDTSSGSFSCDAVVVATPLELSDVLLPLTVPKRPFQTTHATFVEGELRPAKFGLASVLSAGMILTVEDASIPFSSMGLQFQRLDAHKNNQTVSLFKVFSRSRWTDDDVNDWFLDGANVIKRFPWRAYPTYVAPETIPKFKLADGVYYVNAIESAASAMEMSAVGARNVALLVAKQLKERAKSSELVYEATRDAKAATDEL</sequence>
<organism evidence="10 11">
    <name type="scientific">Aphanomyces astaci</name>
    <name type="common">Crayfish plague agent</name>
    <dbReference type="NCBI Taxonomy" id="112090"/>
    <lineage>
        <taxon>Eukaryota</taxon>
        <taxon>Sar</taxon>
        <taxon>Stramenopiles</taxon>
        <taxon>Oomycota</taxon>
        <taxon>Saprolegniomycetes</taxon>
        <taxon>Saprolegniales</taxon>
        <taxon>Verrucalvaceae</taxon>
        <taxon>Aphanomyces</taxon>
    </lineage>
</organism>